<dbReference type="InterPro" id="IPR000023">
    <property type="entry name" value="Phosphofructokinase_dom"/>
</dbReference>
<comment type="pathway">
    <text evidence="3 14">Carbohydrate degradation; glycolysis; D-glyceraldehyde 3-phosphate and glycerone phosphate from D-glucose: step 3/4.</text>
</comment>
<evidence type="ECO:0000256" key="12">
    <source>
        <dbReference type="ARBA" id="ARBA00023152"/>
    </source>
</evidence>
<dbReference type="PIRSF" id="PIRSF000532">
    <property type="entry name" value="ATP_PFK_prok"/>
    <property type="match status" value="1"/>
</dbReference>
<evidence type="ECO:0000256" key="7">
    <source>
        <dbReference type="ARBA" id="ARBA00022723"/>
    </source>
</evidence>
<keyword evidence="4 14" id="KW-0963">Cytoplasm</keyword>
<evidence type="ECO:0000313" key="17">
    <source>
        <dbReference type="Proteomes" id="UP001295463"/>
    </source>
</evidence>
<comment type="catalytic activity">
    <reaction evidence="13 14">
        <text>beta-D-fructose 6-phosphate + ATP = beta-D-fructose 1,6-bisphosphate + ADP + H(+)</text>
        <dbReference type="Rhea" id="RHEA:16109"/>
        <dbReference type="ChEBI" id="CHEBI:15378"/>
        <dbReference type="ChEBI" id="CHEBI:30616"/>
        <dbReference type="ChEBI" id="CHEBI:32966"/>
        <dbReference type="ChEBI" id="CHEBI:57634"/>
        <dbReference type="ChEBI" id="CHEBI:456216"/>
        <dbReference type="EC" id="2.7.1.11"/>
    </reaction>
</comment>
<protein>
    <recommendedName>
        <fullName evidence="14">ATP-dependent 6-phosphofructokinase</fullName>
        <shortName evidence="14">ATP-PFK</shortName>
        <shortName evidence="14">Phosphofructokinase</shortName>
        <ecNumber evidence="14">2.7.1.11</ecNumber>
    </recommendedName>
    <alternativeName>
        <fullName evidence="14">Phosphohexokinase</fullName>
    </alternativeName>
</protein>
<comment type="function">
    <text evidence="14">Catalyzes the phosphorylation of D-fructose 6-phosphate to fructose 1,6-bisphosphate by ATP, the first committing step of glycolysis.</text>
</comment>
<evidence type="ECO:0000256" key="10">
    <source>
        <dbReference type="ARBA" id="ARBA00022840"/>
    </source>
</evidence>
<keyword evidence="11 14" id="KW-0460">Magnesium</keyword>
<evidence type="ECO:0000256" key="8">
    <source>
        <dbReference type="ARBA" id="ARBA00022741"/>
    </source>
</evidence>
<keyword evidence="7 14" id="KW-0479">Metal-binding</keyword>
<dbReference type="PRINTS" id="PR00476">
    <property type="entry name" value="PHFRCTKINASE"/>
</dbReference>
<feature type="binding site" description="in other chain" evidence="14">
    <location>
        <begin position="249"/>
        <end position="252"/>
    </location>
    <ligand>
        <name>substrate</name>
        <note>ligand shared between dimeric partners</note>
    </ligand>
</feature>
<keyword evidence="12 14" id="KW-0324">Glycolysis</keyword>
<dbReference type="Pfam" id="PF00365">
    <property type="entry name" value="PFK"/>
    <property type="match status" value="1"/>
</dbReference>
<dbReference type="NCBIfam" id="TIGR02482">
    <property type="entry name" value="PFKA_ATP"/>
    <property type="match status" value="1"/>
</dbReference>
<evidence type="ECO:0000256" key="9">
    <source>
        <dbReference type="ARBA" id="ARBA00022777"/>
    </source>
</evidence>
<keyword evidence="6 14" id="KW-0808">Transferase</keyword>
<feature type="binding site" description="in other chain" evidence="14">
    <location>
        <position position="154"/>
    </location>
    <ligand>
        <name>ADP</name>
        <dbReference type="ChEBI" id="CHEBI:456216"/>
        <note>allosteric activator; ligand shared between dimeric partners</note>
    </ligand>
</feature>
<comment type="cofactor">
    <cofactor evidence="1 14">
        <name>Mg(2+)</name>
        <dbReference type="ChEBI" id="CHEBI:18420"/>
    </cofactor>
</comment>
<dbReference type="EC" id="2.7.1.11" evidence="14"/>
<feature type="binding site" evidence="14">
    <location>
        <position position="162"/>
    </location>
    <ligand>
        <name>substrate</name>
        <note>ligand shared between dimeric partners</note>
    </ligand>
</feature>
<dbReference type="RefSeq" id="WP_305732378.1">
    <property type="nucleotide sequence ID" value="NZ_OW150024.1"/>
</dbReference>
<comment type="activity regulation">
    <text evidence="14">Allosterically activated by ADP and other diphosphonucleosides, and allosterically inhibited by phosphoenolpyruvate.</text>
</comment>
<keyword evidence="9 14" id="KW-0418">Kinase</keyword>
<keyword evidence="10 14" id="KW-0067">ATP-binding</keyword>
<dbReference type="InterPro" id="IPR012003">
    <property type="entry name" value="ATP_PFK_prok-type"/>
</dbReference>
<dbReference type="EMBL" id="OW150024">
    <property type="protein sequence ID" value="CAH2031561.1"/>
    <property type="molecule type" value="Genomic_DNA"/>
</dbReference>
<evidence type="ECO:0000256" key="14">
    <source>
        <dbReference type="HAMAP-Rule" id="MF_00339"/>
    </source>
</evidence>
<comment type="caution">
    <text evidence="14">Lacks conserved residue(s) required for the propagation of feature annotation.</text>
</comment>
<dbReference type="SUPFAM" id="SSF53784">
    <property type="entry name" value="Phosphofructokinase"/>
    <property type="match status" value="1"/>
</dbReference>
<feature type="domain" description="Phosphofructokinase" evidence="15">
    <location>
        <begin position="3"/>
        <end position="275"/>
    </location>
</feature>
<feature type="binding site" evidence="14">
    <location>
        <begin position="102"/>
        <end position="105"/>
    </location>
    <ligand>
        <name>ATP</name>
        <dbReference type="ChEBI" id="CHEBI:30616"/>
    </ligand>
</feature>
<dbReference type="PROSITE" id="PS00433">
    <property type="entry name" value="PHOSPHOFRUCTOKINASE"/>
    <property type="match status" value="1"/>
</dbReference>
<evidence type="ECO:0000256" key="2">
    <source>
        <dbReference type="ARBA" id="ARBA00004496"/>
    </source>
</evidence>
<feature type="binding site" description="in other chain" evidence="14">
    <location>
        <position position="222"/>
    </location>
    <ligand>
        <name>substrate</name>
        <note>ligand shared between dimeric partners</note>
    </ligand>
</feature>
<proteinExistence type="inferred from homology"/>
<dbReference type="InterPro" id="IPR022953">
    <property type="entry name" value="ATP_PFK"/>
</dbReference>
<dbReference type="GO" id="GO:0003872">
    <property type="term" value="F:6-phosphofructokinase activity"/>
    <property type="evidence" value="ECO:0007669"/>
    <property type="project" value="UniProtKB-EC"/>
</dbReference>
<evidence type="ECO:0000259" key="15">
    <source>
        <dbReference type="Pfam" id="PF00365"/>
    </source>
</evidence>
<dbReference type="InterPro" id="IPR012828">
    <property type="entry name" value="PFKA_ATP_prok"/>
</dbReference>
<name>A0ABN8HFK7_9BACT</name>
<feature type="binding site" description="in other chain" evidence="14">
    <location>
        <begin position="169"/>
        <end position="171"/>
    </location>
    <ligand>
        <name>substrate</name>
        <note>ligand shared between dimeric partners</note>
    </ligand>
</feature>
<evidence type="ECO:0000256" key="1">
    <source>
        <dbReference type="ARBA" id="ARBA00001946"/>
    </source>
</evidence>
<dbReference type="PANTHER" id="PTHR13697">
    <property type="entry name" value="PHOSPHOFRUCTOKINASE"/>
    <property type="match status" value="1"/>
</dbReference>
<dbReference type="PANTHER" id="PTHR13697:SF4">
    <property type="entry name" value="ATP-DEPENDENT 6-PHOSPHOFRUCTOKINASE"/>
    <property type="match status" value="1"/>
</dbReference>
<evidence type="ECO:0000256" key="5">
    <source>
        <dbReference type="ARBA" id="ARBA00022533"/>
    </source>
</evidence>
<dbReference type="HAMAP" id="MF_00339">
    <property type="entry name" value="Phosphofructokinase_I_B1"/>
    <property type="match status" value="1"/>
</dbReference>
<reference evidence="16 17" key="1">
    <citation type="submission" date="2022-03" db="EMBL/GenBank/DDBJ databases">
        <authorList>
            <person name="Koch H."/>
        </authorList>
    </citation>
    <scope>NUCLEOTIDE SEQUENCE [LARGE SCALE GENOMIC DNA]</scope>
    <source>
        <strain evidence="16 17">G1</strain>
    </source>
</reference>
<evidence type="ECO:0000256" key="6">
    <source>
        <dbReference type="ARBA" id="ARBA00022679"/>
    </source>
</evidence>
<evidence type="ECO:0000256" key="3">
    <source>
        <dbReference type="ARBA" id="ARBA00004679"/>
    </source>
</evidence>
<evidence type="ECO:0000256" key="13">
    <source>
        <dbReference type="ARBA" id="ARBA00048070"/>
    </source>
</evidence>
<organism evidence="16 17">
    <name type="scientific">Trichlorobacter ammonificans</name>
    <dbReference type="NCBI Taxonomy" id="2916410"/>
    <lineage>
        <taxon>Bacteria</taxon>
        <taxon>Pseudomonadati</taxon>
        <taxon>Thermodesulfobacteriota</taxon>
        <taxon>Desulfuromonadia</taxon>
        <taxon>Geobacterales</taxon>
        <taxon>Geobacteraceae</taxon>
        <taxon>Trichlorobacter</taxon>
    </lineage>
</organism>
<dbReference type="Proteomes" id="UP001295463">
    <property type="component" value="Chromosome"/>
</dbReference>
<evidence type="ECO:0000313" key="16">
    <source>
        <dbReference type="EMBL" id="CAH2031561.1"/>
    </source>
</evidence>
<dbReference type="InterPro" id="IPR035966">
    <property type="entry name" value="PKF_sf"/>
</dbReference>
<comment type="subcellular location">
    <subcellularLocation>
        <location evidence="2 14">Cytoplasm</location>
    </subcellularLocation>
</comment>
<dbReference type="InterPro" id="IPR015912">
    <property type="entry name" value="Phosphofructokinase_CS"/>
</dbReference>
<keyword evidence="17" id="KW-1185">Reference proteome</keyword>
<comment type="subunit">
    <text evidence="14">Homotetramer.</text>
</comment>
<feature type="binding site" evidence="14">
    <location>
        <position position="243"/>
    </location>
    <ligand>
        <name>substrate</name>
        <note>ligand shared between dimeric partners</note>
    </ligand>
</feature>
<accession>A0ABN8HFK7</accession>
<evidence type="ECO:0000256" key="4">
    <source>
        <dbReference type="ARBA" id="ARBA00022490"/>
    </source>
</evidence>
<feature type="binding site" description="in other chain" evidence="14">
    <location>
        <begin position="185"/>
        <end position="187"/>
    </location>
    <ligand>
        <name>ADP</name>
        <dbReference type="ChEBI" id="CHEBI:456216"/>
        <note>allosteric activator; ligand shared between dimeric partners</note>
    </ligand>
</feature>
<feature type="binding site" evidence="14">
    <location>
        <position position="11"/>
    </location>
    <ligand>
        <name>ATP</name>
        <dbReference type="ChEBI" id="CHEBI:30616"/>
    </ligand>
</feature>
<dbReference type="Gene3D" id="3.40.50.460">
    <property type="entry name" value="Phosphofructokinase domain"/>
    <property type="match status" value="1"/>
</dbReference>
<sequence>MKRLAILTSGGDCSGMNAAIRAAARTAIANDVEMIGYRKGYAGLLKNDFIRLDSLAVSGVLQRGGTFLQSARCPEFRTEEGRRKALDNLLKEQVEGMIVIGGDGSLTGALALDKLGFPVIGIPGSIDNDIPYTDMSLGVDTALNNILYAVDCIKDTASSHDRAFIVEVMGRNSGYLASTAAIATGAEFAIIPETELDLTEMCHQLRRRYEEGRTNALIIMAEGAGHARDIAAGIKDAIGFETRVTVLGHYQRGGAPTVFDRLLGSRFGMKAVELLLSGTKGVMVGLAANALTTTLLEMVVNGGQKKLNADLLQMADILGI</sequence>
<keyword evidence="5 14" id="KW-0021">Allosteric enzyme</keyword>
<feature type="binding site" evidence="14">
    <location>
        <position position="103"/>
    </location>
    <ligand>
        <name>Mg(2+)</name>
        <dbReference type="ChEBI" id="CHEBI:18420"/>
        <note>catalytic</note>
    </ligand>
</feature>
<gene>
    <name evidence="14 16" type="primary">pfkA</name>
    <name evidence="16" type="ORF">GEAMG1_1729</name>
</gene>
<evidence type="ECO:0000256" key="11">
    <source>
        <dbReference type="ARBA" id="ARBA00022842"/>
    </source>
</evidence>
<feature type="binding site" description="in other chain" evidence="14">
    <location>
        <begin position="125"/>
        <end position="127"/>
    </location>
    <ligand>
        <name>substrate</name>
        <note>ligand shared between dimeric partners</note>
    </ligand>
</feature>
<keyword evidence="8 14" id="KW-0547">Nucleotide-binding</keyword>
<feature type="active site" description="Proton acceptor" evidence="14">
    <location>
        <position position="127"/>
    </location>
</feature>
<feature type="binding site" evidence="14">
    <location>
        <begin position="21"/>
        <end position="25"/>
    </location>
    <ligand>
        <name>ADP</name>
        <dbReference type="ChEBI" id="CHEBI:456216"/>
        <note>allosteric activator; ligand shared between dimeric partners</note>
    </ligand>
</feature>
<dbReference type="Gene3D" id="3.40.50.450">
    <property type="match status" value="1"/>
</dbReference>
<dbReference type="NCBIfam" id="NF002872">
    <property type="entry name" value="PRK03202.1"/>
    <property type="match status" value="1"/>
</dbReference>
<comment type="similarity">
    <text evidence="14">Belongs to the phosphofructokinase type A (PFKA) family. ATP-dependent PFK group I subfamily. Prokaryotic clade 'B1' sub-subfamily.</text>
</comment>
<feature type="binding site" evidence="14">
    <location>
        <begin position="72"/>
        <end position="73"/>
    </location>
    <ligand>
        <name>ATP</name>
        <dbReference type="ChEBI" id="CHEBI:30616"/>
    </ligand>
</feature>